<dbReference type="SFLD" id="SFLDS00019">
    <property type="entry name" value="Glutathione_Transferase_(cytos"/>
    <property type="match status" value="1"/>
</dbReference>
<name>A0A0D6R2U1_ARACU</name>
<dbReference type="InterPro" id="IPR010987">
    <property type="entry name" value="Glutathione-S-Trfase_C-like"/>
</dbReference>
<reference evidence="4" key="1">
    <citation type="submission" date="2015-03" db="EMBL/GenBank/DDBJ databases">
        <title>A transcriptome of Araucaria cunninghamii, an australian fine timber species.</title>
        <authorList>
            <person name="Jing Yi C.J.Y."/>
            <person name="Yin San L.Y.S."/>
            <person name="Abdul Karim S.S."/>
            <person name="Wan Azmi N.N."/>
            <person name="Hercus R.R."/>
            <person name="Croft L.L."/>
        </authorList>
    </citation>
    <scope>NUCLEOTIDE SEQUENCE</scope>
    <source>
        <strain evidence="4">MI0301</strain>
        <tissue evidence="4">Leaf</tissue>
    </source>
</reference>
<dbReference type="Pfam" id="PF13417">
    <property type="entry name" value="GST_N_3"/>
    <property type="match status" value="1"/>
</dbReference>
<dbReference type="CDD" id="cd00299">
    <property type="entry name" value="GST_C_family"/>
    <property type="match status" value="1"/>
</dbReference>
<dbReference type="InterPro" id="IPR044617">
    <property type="entry name" value="TCHQD"/>
</dbReference>
<dbReference type="InterPro" id="IPR036249">
    <property type="entry name" value="Thioredoxin-like_sf"/>
</dbReference>
<dbReference type="SUPFAM" id="SSF52833">
    <property type="entry name" value="Thioredoxin-like"/>
    <property type="match status" value="1"/>
</dbReference>
<evidence type="ECO:0008006" key="5">
    <source>
        <dbReference type="Google" id="ProtNLM"/>
    </source>
</evidence>
<evidence type="ECO:0000313" key="4">
    <source>
        <dbReference type="EMBL" id="JAG98152.1"/>
    </source>
</evidence>
<evidence type="ECO:0000259" key="2">
    <source>
        <dbReference type="PROSITE" id="PS50404"/>
    </source>
</evidence>
<feature type="domain" description="GST N-terminal" evidence="2">
    <location>
        <begin position="1"/>
        <end position="80"/>
    </location>
</feature>
<dbReference type="InterPro" id="IPR004045">
    <property type="entry name" value="Glutathione_S-Trfase_N"/>
</dbReference>
<feature type="coiled-coil region" evidence="1">
    <location>
        <begin position="156"/>
        <end position="183"/>
    </location>
</feature>
<protein>
    <recommendedName>
        <fullName evidence="5">GST N-terminal domain-containing protein</fullName>
    </recommendedName>
</protein>
<dbReference type="PANTHER" id="PTHR45374">
    <property type="entry name" value="GLUTATHIONE S-TRANSFERASE TCHQD"/>
    <property type="match status" value="1"/>
</dbReference>
<dbReference type="InterPro" id="IPR040079">
    <property type="entry name" value="Glutathione_S-Trfase"/>
</dbReference>
<dbReference type="SUPFAM" id="SSF47616">
    <property type="entry name" value="GST C-terminal domain-like"/>
    <property type="match status" value="1"/>
</dbReference>
<organism evidence="4">
    <name type="scientific">Araucaria cunninghamii</name>
    <name type="common">Hoop pine</name>
    <name type="synonym">Moreton Bay pine</name>
    <dbReference type="NCBI Taxonomy" id="56994"/>
    <lineage>
        <taxon>Eukaryota</taxon>
        <taxon>Viridiplantae</taxon>
        <taxon>Streptophyta</taxon>
        <taxon>Embryophyta</taxon>
        <taxon>Tracheophyta</taxon>
        <taxon>Spermatophyta</taxon>
        <taxon>Pinopsida</taxon>
        <taxon>Pinidae</taxon>
        <taxon>Conifers II</taxon>
        <taxon>Araucariales</taxon>
        <taxon>Araucariaceae</taxon>
        <taxon>Araucaria</taxon>
    </lineage>
</organism>
<dbReference type="PROSITE" id="PS50404">
    <property type="entry name" value="GST_NTER"/>
    <property type="match status" value="1"/>
</dbReference>
<sequence length="264" mass="31148">MQLYHHPFSLESQKVRLALEEKDIDYLSHKMNPLKGRDLDLDFIHMNPTGKLPVFKNGDIVILNTLSIIGYIDNIKEPLGGDDIDREKMLTWMQRIDEWKPKLFTLSHIPHKYILFFSSFKRRVIIARMAESPDLASKYHLKLHDAYATEDQLKDRDSVNQIKEQLIGLLDDAENQLAETEFLAGSKFSLADAMFIPILGRIELLNKKNEYISSRTHLSHYWNCVKQRPSYDAVIGKYFRGWRKYKTLYKTYCGVWIRNLFKRY</sequence>
<accession>A0A0D6R2U1</accession>
<dbReference type="Gene3D" id="3.40.30.10">
    <property type="entry name" value="Glutaredoxin"/>
    <property type="match status" value="1"/>
</dbReference>
<dbReference type="PROSITE" id="PS50405">
    <property type="entry name" value="GST_CTER"/>
    <property type="match status" value="1"/>
</dbReference>
<keyword evidence="1" id="KW-0175">Coiled coil</keyword>
<dbReference type="GO" id="GO:0004364">
    <property type="term" value="F:glutathione transferase activity"/>
    <property type="evidence" value="ECO:0007669"/>
    <property type="project" value="InterPro"/>
</dbReference>
<feature type="domain" description="GST C-terminal" evidence="3">
    <location>
        <begin position="118"/>
        <end position="248"/>
    </location>
</feature>
<evidence type="ECO:0000259" key="3">
    <source>
        <dbReference type="PROSITE" id="PS50405"/>
    </source>
</evidence>
<dbReference type="InterPro" id="IPR036282">
    <property type="entry name" value="Glutathione-S-Trfase_C_sf"/>
</dbReference>
<dbReference type="Gene3D" id="1.20.1050.10">
    <property type="match status" value="1"/>
</dbReference>
<dbReference type="Pfam" id="PF13410">
    <property type="entry name" value="GST_C_2"/>
    <property type="match status" value="1"/>
</dbReference>
<proteinExistence type="predicted"/>
<dbReference type="CDD" id="cd00570">
    <property type="entry name" value="GST_N_family"/>
    <property type="match status" value="1"/>
</dbReference>
<evidence type="ECO:0000256" key="1">
    <source>
        <dbReference type="SAM" id="Coils"/>
    </source>
</evidence>
<dbReference type="EMBL" id="GCKF01027860">
    <property type="protein sequence ID" value="JAG98152.1"/>
    <property type="molecule type" value="Transcribed_RNA"/>
</dbReference>
<dbReference type="AlphaFoldDB" id="A0A0D6R2U1"/>
<dbReference type="PANTHER" id="PTHR45374:SF1">
    <property type="entry name" value="GLUTATHIONE S-TRANSFERASE TCHQD"/>
    <property type="match status" value="1"/>
</dbReference>